<dbReference type="Proteomes" id="UP001213681">
    <property type="component" value="Unassembled WGS sequence"/>
</dbReference>
<comment type="caution">
    <text evidence="1">The sequence shown here is derived from an EMBL/GenBank/DDBJ whole genome shotgun (WGS) entry which is preliminary data.</text>
</comment>
<name>A0AAD6G1I7_9EURO</name>
<evidence type="ECO:0000313" key="2">
    <source>
        <dbReference type="Proteomes" id="UP001213681"/>
    </source>
</evidence>
<proteinExistence type="predicted"/>
<dbReference type="AlphaFoldDB" id="A0AAD6G1I7"/>
<sequence length="69" mass="7583">MPSRQGEIQYPEGVDNYLLYPRHCTRGGSTTQSPPATFAGMGAALAVRDATSRCWTRRAVSWKLRGLAL</sequence>
<dbReference type="RefSeq" id="XP_056765004.1">
    <property type="nucleotide sequence ID" value="XM_056909300.1"/>
</dbReference>
<protein>
    <submittedName>
        <fullName evidence="1">Uncharacterized protein</fullName>
    </submittedName>
</protein>
<organism evidence="1 2">
    <name type="scientific">Penicillium daleae</name>
    <dbReference type="NCBI Taxonomy" id="63821"/>
    <lineage>
        <taxon>Eukaryota</taxon>
        <taxon>Fungi</taxon>
        <taxon>Dikarya</taxon>
        <taxon>Ascomycota</taxon>
        <taxon>Pezizomycotina</taxon>
        <taxon>Eurotiomycetes</taxon>
        <taxon>Eurotiomycetidae</taxon>
        <taxon>Eurotiales</taxon>
        <taxon>Aspergillaceae</taxon>
        <taxon>Penicillium</taxon>
    </lineage>
</organism>
<dbReference type="GeneID" id="81599543"/>
<gene>
    <name evidence="1" type="ORF">N7458_005918</name>
</gene>
<reference evidence="1" key="1">
    <citation type="submission" date="2022-12" db="EMBL/GenBank/DDBJ databases">
        <authorList>
            <person name="Petersen C."/>
        </authorList>
    </citation>
    <scope>NUCLEOTIDE SEQUENCE</scope>
    <source>
        <strain evidence="1">IBT 16125</strain>
    </source>
</reference>
<keyword evidence="2" id="KW-1185">Reference proteome</keyword>
<reference evidence="1" key="2">
    <citation type="journal article" date="2023" name="IMA Fungus">
        <title>Comparative genomic study of the Penicillium genus elucidates a diverse pangenome and 15 lateral gene transfer events.</title>
        <authorList>
            <person name="Petersen C."/>
            <person name="Sorensen T."/>
            <person name="Nielsen M.R."/>
            <person name="Sondergaard T.E."/>
            <person name="Sorensen J.L."/>
            <person name="Fitzpatrick D.A."/>
            <person name="Frisvad J.C."/>
            <person name="Nielsen K.L."/>
        </authorList>
    </citation>
    <scope>NUCLEOTIDE SEQUENCE</scope>
    <source>
        <strain evidence="1">IBT 16125</strain>
    </source>
</reference>
<evidence type="ECO:0000313" key="1">
    <source>
        <dbReference type="EMBL" id="KAJ5449469.1"/>
    </source>
</evidence>
<dbReference type="EMBL" id="JAPVEA010000006">
    <property type="protein sequence ID" value="KAJ5449469.1"/>
    <property type="molecule type" value="Genomic_DNA"/>
</dbReference>
<accession>A0AAD6G1I7</accession>